<evidence type="ECO:0008006" key="4">
    <source>
        <dbReference type="Google" id="ProtNLM"/>
    </source>
</evidence>
<sequence length="164" mass="17976">MRTMIARGAVAALAATALAGSLAGSASARTAPTEKSASADRTVHIKKTVYSQKAKPTTKSIRLDAGCNFINNGRKKAGQACFKKKGDRVWIRDTARDGMRIEVRGSVNSKGQPGYRCYGNYKGGWQICNFDRKMAEGHVFLWYVNKWKGSKLKGTSDEKMMMTS</sequence>
<proteinExistence type="predicted"/>
<feature type="signal peptide" evidence="1">
    <location>
        <begin position="1"/>
        <end position="28"/>
    </location>
</feature>
<protein>
    <recommendedName>
        <fullName evidence="4">Secreted protein</fullName>
    </recommendedName>
</protein>
<evidence type="ECO:0000256" key="1">
    <source>
        <dbReference type="SAM" id="SignalP"/>
    </source>
</evidence>
<reference evidence="2 3" key="1">
    <citation type="submission" date="2022-10" db="EMBL/GenBank/DDBJ databases">
        <title>The complete genomes of actinobacterial strains from the NBC collection.</title>
        <authorList>
            <person name="Joergensen T.S."/>
            <person name="Alvarez Arevalo M."/>
            <person name="Sterndorff E.B."/>
            <person name="Faurdal D."/>
            <person name="Vuksanovic O."/>
            <person name="Mourched A.-S."/>
            <person name="Charusanti P."/>
            <person name="Shaw S."/>
            <person name="Blin K."/>
            <person name="Weber T."/>
        </authorList>
    </citation>
    <scope>NUCLEOTIDE SEQUENCE [LARGE SCALE GENOMIC DNA]</scope>
    <source>
        <strain evidence="2 3">NBC 01774</strain>
    </source>
</reference>
<name>A0ABZ1FMC5_9ACTN</name>
<gene>
    <name evidence="2" type="ORF">OG863_26060</name>
</gene>
<accession>A0ABZ1FMC5</accession>
<organism evidence="2 3">
    <name type="scientific">Streptomyces decoyicus</name>
    <dbReference type="NCBI Taxonomy" id="249567"/>
    <lineage>
        <taxon>Bacteria</taxon>
        <taxon>Bacillati</taxon>
        <taxon>Actinomycetota</taxon>
        <taxon>Actinomycetes</taxon>
        <taxon>Kitasatosporales</taxon>
        <taxon>Streptomycetaceae</taxon>
        <taxon>Streptomyces</taxon>
    </lineage>
</organism>
<feature type="chain" id="PRO_5045073354" description="Secreted protein" evidence="1">
    <location>
        <begin position="29"/>
        <end position="164"/>
    </location>
</feature>
<evidence type="ECO:0000313" key="2">
    <source>
        <dbReference type="EMBL" id="WSB71132.1"/>
    </source>
</evidence>
<dbReference type="RefSeq" id="WP_326620712.1">
    <property type="nucleotide sequence ID" value="NZ_CP109106.1"/>
</dbReference>
<keyword evidence="1" id="KW-0732">Signal</keyword>
<keyword evidence="3" id="KW-1185">Reference proteome</keyword>
<evidence type="ECO:0000313" key="3">
    <source>
        <dbReference type="Proteomes" id="UP001344251"/>
    </source>
</evidence>
<dbReference type="EMBL" id="CP109106">
    <property type="protein sequence ID" value="WSB71132.1"/>
    <property type="molecule type" value="Genomic_DNA"/>
</dbReference>
<dbReference type="Proteomes" id="UP001344251">
    <property type="component" value="Chromosome"/>
</dbReference>